<accession>A0ACC2QR36</accession>
<gene>
    <name evidence="1" type="ORF">PYW08_006215</name>
</gene>
<reference evidence="1" key="1">
    <citation type="submission" date="2023-03" db="EMBL/GenBank/DDBJ databases">
        <title>Chromosome-level genomes of two armyworms, Mythimna separata and Mythimna loreyi, provide insights into the biosynthesis and reception of sex pheromones.</title>
        <authorList>
            <person name="Zhao H."/>
        </authorList>
    </citation>
    <scope>NUCLEOTIDE SEQUENCE</scope>
    <source>
        <strain evidence="1">BeijingLab</strain>
    </source>
</reference>
<evidence type="ECO:0000313" key="1">
    <source>
        <dbReference type="EMBL" id="KAJ8720750.1"/>
    </source>
</evidence>
<evidence type="ECO:0000313" key="2">
    <source>
        <dbReference type="Proteomes" id="UP001231649"/>
    </source>
</evidence>
<comment type="caution">
    <text evidence="1">The sequence shown here is derived from an EMBL/GenBank/DDBJ whole genome shotgun (WGS) entry which is preliminary data.</text>
</comment>
<dbReference type="Proteomes" id="UP001231649">
    <property type="component" value="Chromosome 19"/>
</dbReference>
<protein>
    <submittedName>
        <fullName evidence="1">Uncharacterized protein</fullName>
    </submittedName>
</protein>
<sequence length="434" mass="50502">MMKRIKKVLLEDETVTANYKNASDFKYMKSLRFNLNILNAWPGNKIEGNQSKYQILINFGVFLTSLICLCGSLHYMKINWNILSFYELGHMYIVLLMTVVEMSRIFLTLPQSTKYMNVGEVFLTKMHLIYFKDVSEYAKKTYRKINKISELYSLFLTVQMFVGMILFNVIPMWTNYSSGKFKERILHNSTYEHALYLSLPPLKIYTHIDAYVFAALLYCFMSYACSIAFCMLDLLLSLMIFNLWGHFKILLHDLKTFPLPSTEVVSTMNTSVFTKMYSEEESKIIFQKLKQCIDYHRLISDFTDNISAAFGPMLFVYYVFHQVSGCLLLFECSQMTAEALMRYLPLSVILFQQLIQLSVIFELIGSTSEKLKDAVYGVPWQYMDTKNRRIVAIFLYYVQEPIHVKALGVINVGVTTMATILKTSLSYFTVLRSM</sequence>
<organism evidence="1 2">
    <name type="scientific">Mythimna loreyi</name>
    <dbReference type="NCBI Taxonomy" id="667449"/>
    <lineage>
        <taxon>Eukaryota</taxon>
        <taxon>Metazoa</taxon>
        <taxon>Ecdysozoa</taxon>
        <taxon>Arthropoda</taxon>
        <taxon>Hexapoda</taxon>
        <taxon>Insecta</taxon>
        <taxon>Pterygota</taxon>
        <taxon>Neoptera</taxon>
        <taxon>Endopterygota</taxon>
        <taxon>Lepidoptera</taxon>
        <taxon>Glossata</taxon>
        <taxon>Ditrysia</taxon>
        <taxon>Noctuoidea</taxon>
        <taxon>Noctuidae</taxon>
        <taxon>Noctuinae</taxon>
        <taxon>Hadenini</taxon>
        <taxon>Mythimna</taxon>
    </lineage>
</organism>
<dbReference type="EMBL" id="CM056795">
    <property type="protein sequence ID" value="KAJ8720750.1"/>
    <property type="molecule type" value="Genomic_DNA"/>
</dbReference>
<name>A0ACC2QR36_9NEOP</name>
<proteinExistence type="predicted"/>
<keyword evidence="2" id="KW-1185">Reference proteome</keyword>